<evidence type="ECO:0000313" key="6">
    <source>
        <dbReference type="Proteomes" id="UP000051681"/>
    </source>
</evidence>
<dbReference type="GO" id="GO:0005829">
    <property type="term" value="C:cytosol"/>
    <property type="evidence" value="ECO:0007669"/>
    <property type="project" value="TreeGrafter"/>
</dbReference>
<evidence type="ECO:0000256" key="1">
    <source>
        <dbReference type="ARBA" id="ARBA00000830"/>
    </source>
</evidence>
<dbReference type="RefSeq" id="WP_058319866.1">
    <property type="nucleotide sequence ID" value="NZ_CYSF01000017.1"/>
</dbReference>
<dbReference type="AlphaFoldDB" id="A0A0P1GS75"/>
<keyword evidence="5" id="KW-0378">Hydrolase</keyword>
<dbReference type="InterPro" id="IPR023198">
    <property type="entry name" value="PGP-like_dom2"/>
</dbReference>
<dbReference type="PRINTS" id="PR00413">
    <property type="entry name" value="HADHALOGNASE"/>
</dbReference>
<evidence type="ECO:0000313" key="5">
    <source>
        <dbReference type="EMBL" id="CUH85645.1"/>
    </source>
</evidence>
<comment type="pathway">
    <text evidence="2">Organic acid metabolism; glycolate biosynthesis; glycolate from 2-phosphoglycolate: step 1/1.</text>
</comment>
<evidence type="ECO:0000256" key="3">
    <source>
        <dbReference type="ARBA" id="ARBA00006171"/>
    </source>
</evidence>
<dbReference type="Gene3D" id="1.10.150.240">
    <property type="entry name" value="Putative phosphatase, domain 2"/>
    <property type="match status" value="1"/>
</dbReference>
<proteinExistence type="inferred from homology"/>
<dbReference type="GO" id="GO:0006281">
    <property type="term" value="P:DNA repair"/>
    <property type="evidence" value="ECO:0007669"/>
    <property type="project" value="TreeGrafter"/>
</dbReference>
<accession>A0A0P1GS75</accession>
<dbReference type="InterPro" id="IPR023214">
    <property type="entry name" value="HAD_sf"/>
</dbReference>
<dbReference type="InterPro" id="IPR050155">
    <property type="entry name" value="HAD-like_hydrolase_sf"/>
</dbReference>
<protein>
    <recommendedName>
        <fullName evidence="4">phosphoglycolate phosphatase</fullName>
        <ecNumber evidence="4">3.1.3.18</ecNumber>
    </recommendedName>
</protein>
<dbReference type="EC" id="3.1.3.18" evidence="4"/>
<dbReference type="Proteomes" id="UP000051681">
    <property type="component" value="Unassembled WGS sequence"/>
</dbReference>
<dbReference type="InterPro" id="IPR006439">
    <property type="entry name" value="HAD-SF_hydro_IA"/>
</dbReference>
<comment type="similarity">
    <text evidence="3">Belongs to the HAD-like hydrolase superfamily. CbbY/CbbZ/Gph/YieH family.</text>
</comment>
<dbReference type="NCBIfam" id="TIGR01549">
    <property type="entry name" value="HAD-SF-IA-v1"/>
    <property type="match status" value="1"/>
</dbReference>
<organism evidence="5 6">
    <name type="scientific">Thalassovita mediterranea</name>
    <dbReference type="NCBI Taxonomy" id="340021"/>
    <lineage>
        <taxon>Bacteria</taxon>
        <taxon>Pseudomonadati</taxon>
        <taxon>Pseudomonadota</taxon>
        <taxon>Alphaproteobacteria</taxon>
        <taxon>Rhodobacterales</taxon>
        <taxon>Roseobacteraceae</taxon>
        <taxon>Thalassovita</taxon>
    </lineage>
</organism>
<dbReference type="STRING" id="340021.TM5383_02879"/>
<dbReference type="SFLD" id="SFLDS00003">
    <property type="entry name" value="Haloacid_Dehalogenase"/>
    <property type="match status" value="1"/>
</dbReference>
<dbReference type="Gene3D" id="3.40.50.1000">
    <property type="entry name" value="HAD superfamily/HAD-like"/>
    <property type="match status" value="1"/>
</dbReference>
<dbReference type="SUPFAM" id="SSF56784">
    <property type="entry name" value="HAD-like"/>
    <property type="match status" value="1"/>
</dbReference>
<sequence>MKTVIFDLDGTLADTSGDLIAAANACFRDMGHGDLLDPVADAATAVNGGRAMLTLGLTRVGHADITAEVDRWYPSLLVHYEGAIDRYTTLYPGTMAAVRTLKAAGYKVGICTNKPVHLAEILMTRLGVRSEFASLVGADTLPVRKPDPAPLVEAVKLAQGDPAHCVLIGDTVTDRKTAAALGVPCILVTFGPAGREVVDLQPEGLVDHYDDLLDEVARLIGHPEVPA</sequence>
<evidence type="ECO:0000256" key="2">
    <source>
        <dbReference type="ARBA" id="ARBA00004818"/>
    </source>
</evidence>
<dbReference type="SFLD" id="SFLDG01129">
    <property type="entry name" value="C1.5:_HAD__Beta-PGM__Phosphata"/>
    <property type="match status" value="1"/>
</dbReference>
<reference evidence="5 6" key="1">
    <citation type="submission" date="2015-09" db="EMBL/GenBank/DDBJ databases">
        <authorList>
            <consortium name="Swine Surveillance"/>
        </authorList>
    </citation>
    <scope>NUCLEOTIDE SEQUENCE [LARGE SCALE GENOMIC DNA]</scope>
    <source>
        <strain evidence="5 6">CECT 8383</strain>
    </source>
</reference>
<evidence type="ECO:0000256" key="4">
    <source>
        <dbReference type="ARBA" id="ARBA00013078"/>
    </source>
</evidence>
<name>A0A0P1GS75_9RHOB</name>
<dbReference type="EMBL" id="CYSF01000017">
    <property type="protein sequence ID" value="CUH85645.1"/>
    <property type="molecule type" value="Genomic_DNA"/>
</dbReference>
<dbReference type="PANTHER" id="PTHR43434">
    <property type="entry name" value="PHOSPHOGLYCOLATE PHOSPHATASE"/>
    <property type="match status" value="1"/>
</dbReference>
<gene>
    <name evidence="5" type="primary">cbbZC</name>
    <name evidence="5" type="ORF">TM5383_02879</name>
</gene>
<dbReference type="OrthoDB" id="9793014at2"/>
<dbReference type="PANTHER" id="PTHR43434:SF1">
    <property type="entry name" value="PHOSPHOGLYCOLATE PHOSPHATASE"/>
    <property type="match status" value="1"/>
</dbReference>
<dbReference type="GO" id="GO:0008967">
    <property type="term" value="F:phosphoglycolate phosphatase activity"/>
    <property type="evidence" value="ECO:0007669"/>
    <property type="project" value="UniProtKB-EC"/>
</dbReference>
<dbReference type="Pfam" id="PF00702">
    <property type="entry name" value="Hydrolase"/>
    <property type="match status" value="1"/>
</dbReference>
<comment type="catalytic activity">
    <reaction evidence="1">
        <text>2-phosphoglycolate + H2O = glycolate + phosphate</text>
        <dbReference type="Rhea" id="RHEA:14369"/>
        <dbReference type="ChEBI" id="CHEBI:15377"/>
        <dbReference type="ChEBI" id="CHEBI:29805"/>
        <dbReference type="ChEBI" id="CHEBI:43474"/>
        <dbReference type="ChEBI" id="CHEBI:58033"/>
        <dbReference type="EC" id="3.1.3.18"/>
    </reaction>
</comment>
<keyword evidence="6" id="KW-1185">Reference proteome</keyword>
<dbReference type="InterPro" id="IPR036412">
    <property type="entry name" value="HAD-like_sf"/>
</dbReference>